<evidence type="ECO:0000313" key="8">
    <source>
        <dbReference type="Proteomes" id="UP000287188"/>
    </source>
</evidence>
<dbReference type="GO" id="GO:0005886">
    <property type="term" value="C:plasma membrane"/>
    <property type="evidence" value="ECO:0007669"/>
    <property type="project" value="UniProtKB-SubCell"/>
</dbReference>
<keyword evidence="3 6" id="KW-0812">Transmembrane</keyword>
<dbReference type="Proteomes" id="UP000287188">
    <property type="component" value="Unassembled WGS sequence"/>
</dbReference>
<evidence type="ECO:0000256" key="1">
    <source>
        <dbReference type="ARBA" id="ARBA00004651"/>
    </source>
</evidence>
<evidence type="ECO:0000256" key="6">
    <source>
        <dbReference type="SAM" id="Phobius"/>
    </source>
</evidence>
<feature type="transmembrane region" description="Helical" evidence="6">
    <location>
        <begin position="386"/>
        <end position="406"/>
    </location>
</feature>
<dbReference type="SUPFAM" id="SSF103473">
    <property type="entry name" value="MFS general substrate transporter"/>
    <property type="match status" value="1"/>
</dbReference>
<dbReference type="PANTHER" id="PTHR23513">
    <property type="entry name" value="INTEGRAL MEMBRANE EFFLUX PROTEIN-RELATED"/>
    <property type="match status" value="1"/>
</dbReference>
<feature type="transmembrane region" description="Helical" evidence="6">
    <location>
        <begin position="258"/>
        <end position="279"/>
    </location>
</feature>
<feature type="transmembrane region" description="Helical" evidence="6">
    <location>
        <begin position="78"/>
        <end position="101"/>
    </location>
</feature>
<dbReference type="PANTHER" id="PTHR23513:SF6">
    <property type="entry name" value="MAJOR FACILITATOR SUPERFAMILY ASSOCIATED DOMAIN-CONTAINING PROTEIN"/>
    <property type="match status" value="1"/>
</dbReference>
<feature type="transmembrane region" description="Helical" evidence="6">
    <location>
        <begin position="108"/>
        <end position="127"/>
    </location>
</feature>
<organism evidence="7 8">
    <name type="scientific">Dictyobacter kobayashii</name>
    <dbReference type="NCBI Taxonomy" id="2014872"/>
    <lineage>
        <taxon>Bacteria</taxon>
        <taxon>Bacillati</taxon>
        <taxon>Chloroflexota</taxon>
        <taxon>Ktedonobacteria</taxon>
        <taxon>Ktedonobacterales</taxon>
        <taxon>Dictyobacteraceae</taxon>
        <taxon>Dictyobacter</taxon>
    </lineage>
</organism>
<evidence type="ECO:0000256" key="4">
    <source>
        <dbReference type="ARBA" id="ARBA00022989"/>
    </source>
</evidence>
<dbReference type="OrthoDB" id="155510at2"/>
<accession>A0A402ASG2</accession>
<evidence type="ECO:0000256" key="5">
    <source>
        <dbReference type="ARBA" id="ARBA00023136"/>
    </source>
</evidence>
<feature type="transmembrane region" description="Helical" evidence="6">
    <location>
        <begin position="50"/>
        <end position="72"/>
    </location>
</feature>
<protein>
    <submittedName>
        <fullName evidence="7">MFS transporter</fullName>
    </submittedName>
</protein>
<dbReference type="Pfam" id="PF07690">
    <property type="entry name" value="MFS_1"/>
    <property type="match status" value="1"/>
</dbReference>
<feature type="transmembrane region" description="Helical" evidence="6">
    <location>
        <begin position="315"/>
        <end position="336"/>
    </location>
</feature>
<evidence type="ECO:0000256" key="2">
    <source>
        <dbReference type="ARBA" id="ARBA00022475"/>
    </source>
</evidence>
<dbReference type="CDD" id="cd06173">
    <property type="entry name" value="MFS_MefA_like"/>
    <property type="match status" value="1"/>
</dbReference>
<evidence type="ECO:0000313" key="7">
    <source>
        <dbReference type="EMBL" id="GCE22039.1"/>
    </source>
</evidence>
<dbReference type="InterPro" id="IPR011701">
    <property type="entry name" value="MFS"/>
</dbReference>
<feature type="transmembrane region" description="Helical" evidence="6">
    <location>
        <begin position="235"/>
        <end position="252"/>
    </location>
</feature>
<name>A0A402ASG2_9CHLR</name>
<comment type="subcellular location">
    <subcellularLocation>
        <location evidence="1">Cell membrane</location>
        <topology evidence="1">Multi-pass membrane protein</topology>
    </subcellularLocation>
</comment>
<dbReference type="Gene3D" id="1.20.1250.20">
    <property type="entry name" value="MFS general substrate transporter like domains"/>
    <property type="match status" value="1"/>
</dbReference>
<feature type="transmembrane region" description="Helical" evidence="6">
    <location>
        <begin position="291"/>
        <end position="309"/>
    </location>
</feature>
<dbReference type="RefSeq" id="WP_126554542.1">
    <property type="nucleotide sequence ID" value="NZ_BIFS01000002.1"/>
</dbReference>
<feature type="transmembrane region" description="Helical" evidence="6">
    <location>
        <begin position="357"/>
        <end position="380"/>
    </location>
</feature>
<keyword evidence="4 6" id="KW-1133">Transmembrane helix</keyword>
<keyword evidence="5 6" id="KW-0472">Membrane</keyword>
<keyword evidence="8" id="KW-1185">Reference proteome</keyword>
<proteinExistence type="predicted"/>
<dbReference type="InterPro" id="IPR036259">
    <property type="entry name" value="MFS_trans_sf"/>
</dbReference>
<evidence type="ECO:0000256" key="3">
    <source>
        <dbReference type="ARBA" id="ARBA00022692"/>
    </source>
</evidence>
<gene>
    <name evidence="7" type="ORF">KDK_58390</name>
</gene>
<feature type="transmembrane region" description="Helical" evidence="6">
    <location>
        <begin position="173"/>
        <end position="192"/>
    </location>
</feature>
<dbReference type="GO" id="GO:0022857">
    <property type="term" value="F:transmembrane transporter activity"/>
    <property type="evidence" value="ECO:0007669"/>
    <property type="project" value="InterPro"/>
</dbReference>
<feature type="transmembrane region" description="Helical" evidence="6">
    <location>
        <begin position="23"/>
        <end position="43"/>
    </location>
</feature>
<dbReference type="EMBL" id="BIFS01000002">
    <property type="protein sequence ID" value="GCE22039.1"/>
    <property type="molecule type" value="Genomic_DNA"/>
</dbReference>
<comment type="caution">
    <text evidence="7">The sequence shown here is derived from an EMBL/GenBank/DDBJ whole genome shotgun (WGS) entry which is preliminary data.</text>
</comment>
<reference evidence="8" key="1">
    <citation type="submission" date="2018-12" db="EMBL/GenBank/DDBJ databases">
        <title>Tengunoibacter tsumagoiensis gen. nov., sp. nov., Dictyobacter kobayashii sp. nov., D. alpinus sp. nov., and D. joshuensis sp. nov. and description of Dictyobacteraceae fam. nov. within the order Ktedonobacterales isolated from Tengu-no-mugimeshi.</title>
        <authorList>
            <person name="Wang C.M."/>
            <person name="Zheng Y."/>
            <person name="Sakai Y."/>
            <person name="Toyoda A."/>
            <person name="Minakuchi Y."/>
            <person name="Abe K."/>
            <person name="Yokota A."/>
            <person name="Yabe S."/>
        </authorList>
    </citation>
    <scope>NUCLEOTIDE SEQUENCE [LARGE SCALE GENOMIC DNA]</scope>
    <source>
        <strain evidence="8">Uno11</strain>
    </source>
</reference>
<keyword evidence="2" id="KW-1003">Cell membrane</keyword>
<sequence length="418" mass="44215">MFLRHSGLWRHADFLKLWAGETISLMGSQVTLLALPLTAILTLHATPMQVGILGATGYIPMLLVSLFVGVWVDRFPRRTLLLISDIGQALLLSVVPLMALLGILQIEYLYVINFLVGILTVFFGVAYQSYLPTLIETEEVVEGNSKLEASGAFAEVAGPGIAGTLVQVMTAPLAIVADVVSFLVSALCLGLIRRGEPAQSAGKGQASIWSQIGEGLQVVGRNPVLRAIASCNASLNFFNILSYTVFTLYAISELHMSPALLGLTIAGGSVGALVGSFAATPAAKWFGIGRAIVGAVCLEGLGALLIPLANGSLWLVIPMFIAGRFLMGGMDLIYHINQLSLRQIRTPNHLQGRVNATIRFIAGGVVAFSSLLGGFLGTVIGLRATLFLGAGGVCLSCLWLICSPIWKIADLQPASKSE</sequence>
<dbReference type="AlphaFoldDB" id="A0A402ASG2"/>